<reference evidence="1" key="3">
    <citation type="journal article" date="2017" name="Nature">
        <title>Genome sequence of the progenitor of the wheat D genome Aegilops tauschii.</title>
        <authorList>
            <person name="Luo M.C."/>
            <person name="Gu Y.Q."/>
            <person name="Puiu D."/>
            <person name="Wang H."/>
            <person name="Twardziok S.O."/>
            <person name="Deal K.R."/>
            <person name="Huo N."/>
            <person name="Zhu T."/>
            <person name="Wang L."/>
            <person name="Wang Y."/>
            <person name="McGuire P.E."/>
            <person name="Liu S."/>
            <person name="Long H."/>
            <person name="Ramasamy R.K."/>
            <person name="Rodriguez J.C."/>
            <person name="Van S.L."/>
            <person name="Yuan L."/>
            <person name="Wang Z."/>
            <person name="Xia Z."/>
            <person name="Xiao L."/>
            <person name="Anderson O.D."/>
            <person name="Ouyang S."/>
            <person name="Liang Y."/>
            <person name="Zimin A.V."/>
            <person name="Pertea G."/>
            <person name="Qi P."/>
            <person name="Bennetzen J.L."/>
            <person name="Dai X."/>
            <person name="Dawson M.W."/>
            <person name="Muller H.G."/>
            <person name="Kugler K."/>
            <person name="Rivarola-Duarte L."/>
            <person name="Spannagl M."/>
            <person name="Mayer K.F.X."/>
            <person name="Lu F.H."/>
            <person name="Bevan M.W."/>
            <person name="Leroy P."/>
            <person name="Li P."/>
            <person name="You F.M."/>
            <person name="Sun Q."/>
            <person name="Liu Z."/>
            <person name="Lyons E."/>
            <person name="Wicker T."/>
            <person name="Salzberg S.L."/>
            <person name="Devos K.M."/>
            <person name="Dvorak J."/>
        </authorList>
    </citation>
    <scope>NUCLEOTIDE SEQUENCE [LARGE SCALE GENOMIC DNA]</scope>
    <source>
        <strain evidence="1">cv. AL8/78</strain>
    </source>
</reference>
<protein>
    <submittedName>
        <fullName evidence="1">Uncharacterized protein</fullName>
    </submittedName>
</protein>
<reference evidence="2" key="1">
    <citation type="journal article" date="2014" name="Science">
        <title>Ancient hybridizations among the ancestral genomes of bread wheat.</title>
        <authorList>
            <consortium name="International Wheat Genome Sequencing Consortium,"/>
            <person name="Marcussen T."/>
            <person name="Sandve S.R."/>
            <person name="Heier L."/>
            <person name="Spannagl M."/>
            <person name="Pfeifer M."/>
            <person name="Jakobsen K.S."/>
            <person name="Wulff B.B."/>
            <person name="Steuernagel B."/>
            <person name="Mayer K.F."/>
            <person name="Olsen O.A."/>
        </authorList>
    </citation>
    <scope>NUCLEOTIDE SEQUENCE [LARGE SCALE GENOMIC DNA]</scope>
    <source>
        <strain evidence="2">cv. AL8/78</strain>
    </source>
</reference>
<accession>A0A452YWV5</accession>
<dbReference type="Gramene" id="AET1Gv20557100.7">
    <property type="protein sequence ID" value="AET1Gv20557100.7"/>
    <property type="gene ID" value="AET1Gv20557100"/>
</dbReference>
<reference evidence="2" key="2">
    <citation type="journal article" date="2017" name="Nat. Plants">
        <title>The Aegilops tauschii genome reveals multiple impacts of transposons.</title>
        <authorList>
            <person name="Zhao G."/>
            <person name="Zou C."/>
            <person name="Li K."/>
            <person name="Wang K."/>
            <person name="Li T."/>
            <person name="Gao L."/>
            <person name="Zhang X."/>
            <person name="Wang H."/>
            <person name="Yang Z."/>
            <person name="Liu X."/>
            <person name="Jiang W."/>
            <person name="Mao L."/>
            <person name="Kong X."/>
            <person name="Jiao Y."/>
            <person name="Jia J."/>
        </authorList>
    </citation>
    <scope>NUCLEOTIDE SEQUENCE [LARGE SCALE GENOMIC DNA]</scope>
    <source>
        <strain evidence="2">cv. AL8/78</strain>
    </source>
</reference>
<dbReference type="AlphaFoldDB" id="A0A452YWV5"/>
<name>A0A452YWV5_AEGTS</name>
<evidence type="ECO:0000313" key="1">
    <source>
        <dbReference type="EnsemblPlants" id="AET1Gv20557100.7"/>
    </source>
</evidence>
<sequence>MGILHLRYSRRTNFLLGGVKGKRSQFHIHTCAFDHTLVLVPEAIFIAHLKQTITTILNYYRSSGR</sequence>
<reference evidence="1" key="5">
    <citation type="journal article" date="2021" name="G3 (Bethesda)">
        <title>Aegilops tauschii genome assembly Aet v5.0 features greater sequence contiguity and improved annotation.</title>
        <authorList>
            <person name="Wang L."/>
            <person name="Zhu T."/>
            <person name="Rodriguez J.C."/>
            <person name="Deal K.R."/>
            <person name="Dubcovsky J."/>
            <person name="McGuire P.E."/>
            <person name="Lux T."/>
            <person name="Spannagl M."/>
            <person name="Mayer K.F.X."/>
            <person name="Baldrich P."/>
            <person name="Meyers B.C."/>
            <person name="Huo N."/>
            <person name="Gu Y.Q."/>
            <person name="Zhou H."/>
            <person name="Devos K.M."/>
            <person name="Bennetzen J.L."/>
            <person name="Unver T."/>
            <person name="Budak H."/>
            <person name="Gulick P.J."/>
            <person name="Galiba G."/>
            <person name="Kalapos B."/>
            <person name="Nelson D.R."/>
            <person name="Li P."/>
            <person name="You F.M."/>
            <person name="Luo M.C."/>
            <person name="Dvorak J."/>
        </authorList>
    </citation>
    <scope>NUCLEOTIDE SEQUENCE [LARGE SCALE GENOMIC DNA]</scope>
    <source>
        <strain evidence="1">cv. AL8/78</strain>
    </source>
</reference>
<proteinExistence type="predicted"/>
<evidence type="ECO:0000313" key="2">
    <source>
        <dbReference type="Proteomes" id="UP000015105"/>
    </source>
</evidence>
<dbReference type="EnsemblPlants" id="AET1Gv20557100.7">
    <property type="protein sequence ID" value="AET1Gv20557100.7"/>
    <property type="gene ID" value="AET1Gv20557100"/>
</dbReference>
<dbReference type="Proteomes" id="UP000015105">
    <property type="component" value="Chromosome 1D"/>
</dbReference>
<keyword evidence="2" id="KW-1185">Reference proteome</keyword>
<reference evidence="1" key="4">
    <citation type="submission" date="2019-03" db="UniProtKB">
        <authorList>
            <consortium name="EnsemblPlants"/>
        </authorList>
    </citation>
    <scope>IDENTIFICATION</scope>
</reference>
<organism evidence="1 2">
    <name type="scientific">Aegilops tauschii subsp. strangulata</name>
    <name type="common">Goatgrass</name>
    <dbReference type="NCBI Taxonomy" id="200361"/>
    <lineage>
        <taxon>Eukaryota</taxon>
        <taxon>Viridiplantae</taxon>
        <taxon>Streptophyta</taxon>
        <taxon>Embryophyta</taxon>
        <taxon>Tracheophyta</taxon>
        <taxon>Spermatophyta</taxon>
        <taxon>Magnoliopsida</taxon>
        <taxon>Liliopsida</taxon>
        <taxon>Poales</taxon>
        <taxon>Poaceae</taxon>
        <taxon>BOP clade</taxon>
        <taxon>Pooideae</taxon>
        <taxon>Triticodae</taxon>
        <taxon>Triticeae</taxon>
        <taxon>Triticinae</taxon>
        <taxon>Aegilops</taxon>
    </lineage>
</organism>